<comment type="caution">
    <text evidence="3">The sequence shown here is derived from an EMBL/GenBank/DDBJ whole genome shotgun (WGS) entry which is preliminary data.</text>
</comment>
<proteinExistence type="predicted"/>
<dbReference type="EMBL" id="BLJN01000008">
    <property type="protein sequence ID" value="GFE84087.1"/>
    <property type="molecule type" value="Genomic_DNA"/>
</dbReference>
<organism evidence="3 4">
    <name type="scientific">Steroidobacter agaridevorans</name>
    <dbReference type="NCBI Taxonomy" id="2695856"/>
    <lineage>
        <taxon>Bacteria</taxon>
        <taxon>Pseudomonadati</taxon>
        <taxon>Pseudomonadota</taxon>
        <taxon>Gammaproteobacteria</taxon>
        <taxon>Steroidobacterales</taxon>
        <taxon>Steroidobacteraceae</taxon>
        <taxon>Steroidobacter</taxon>
    </lineage>
</organism>
<dbReference type="CDD" id="cd00102">
    <property type="entry name" value="IPT"/>
    <property type="match status" value="1"/>
</dbReference>
<reference evidence="4" key="1">
    <citation type="submission" date="2020-01" db="EMBL/GenBank/DDBJ databases">
        <title>'Steroidobacter agaridevorans' sp. nov., agar-degrading bacteria isolated from rhizosphere soils.</title>
        <authorList>
            <person name="Ikenaga M."/>
            <person name="Kataoka M."/>
            <person name="Murouchi A."/>
            <person name="Katsuragi S."/>
            <person name="Sakai M."/>
        </authorList>
    </citation>
    <scope>NUCLEOTIDE SEQUENCE [LARGE SCALE GENOMIC DNA]</scope>
    <source>
        <strain evidence="4">YU21-B</strain>
    </source>
</reference>
<accession>A0A829YL41</accession>
<evidence type="ECO:0000256" key="1">
    <source>
        <dbReference type="SAM" id="SignalP"/>
    </source>
</evidence>
<dbReference type="AlphaFoldDB" id="A0A829YL41"/>
<evidence type="ECO:0000259" key="2">
    <source>
        <dbReference type="Pfam" id="PF01833"/>
    </source>
</evidence>
<dbReference type="InterPro" id="IPR002909">
    <property type="entry name" value="IPT_dom"/>
</dbReference>
<feature type="domain" description="IPT/TIG" evidence="2">
    <location>
        <begin position="446"/>
        <end position="517"/>
    </location>
</feature>
<evidence type="ECO:0000313" key="4">
    <source>
        <dbReference type="Proteomes" id="UP000445000"/>
    </source>
</evidence>
<dbReference type="RefSeq" id="WP_161815707.1">
    <property type="nucleotide sequence ID" value="NZ_BLJN01000008.1"/>
</dbReference>
<sequence length="837" mass="86317">MRALRLLGVFIAFGCISACSGGGGGGGGGSNGNFSIASTSVTFTAPLNGVTPAPQTITGSITGVQSNVYLYVLHTDTAIATASVSVTGSTSGELTIFPKRPQAIGLGTFTDTVTVRACLDSNCAREISGSPRTISVTYNVVGIAVEQASVALSAVEGTPSQPATVNVRNASGNGALTASVTYNTGSDWLTVTLANAASTTPTATLVGASNLAPGNYSAVVRFTAGSLSATMLVTYNVASNLGLAASNVSFSAATGQNLPPPAQDLNVTAALASTTYSIAVTYGANGSGWLNASGGNAPGVLTLQPNATNLGPGTFAASVVLTPATGSSITLPVTYTLTASSLILQPTTSAFTINAASTSANSFLQRTVTTDATGAALNWTATSSVPWLTVTGSGTSGGQAILALVPSELEDLRNGQLAAVVTFNFTGTGVPNASSTYAVTLNLDLPTVDFVAPYVAYTNEQKEVVIRGSGFRQANLPQVMFGNAPAASVNVRSNTEIRAVPPAGLADGERPAIIIDNNLGLDRSQAELVVRDHPNYPYFALARDGGGIPSQHVIYDAERDAVITSITRPVNIVTRYQYLSGSGTWSATTLPYPELVDIAMSPDGRELLVLSSGRLHRADPVTLVSTSSVAVPNFNSVTTSQLAVANDGKVIIRDSARVYSLLDDTFTTLPGMTGYNGINMSPDGSRATMGAATNSFDIPLSYYDSATGTLNTTNAFQYYSPGSMDRHATKSLSGPYVRNDDFSVFGELRLGGGSLLGDVLSPDGERVYVFRYGTGSNPTGTIRIFDARVSQPVLPELTPPITIPASDYPGGTQLRISLDSRTLFLLGEDHFVVQPVP</sequence>
<feature type="signal peptide" evidence="1">
    <location>
        <begin position="1"/>
        <end position="20"/>
    </location>
</feature>
<feature type="chain" id="PRO_5032314406" description="IPT/TIG domain-containing protein" evidence="1">
    <location>
        <begin position="21"/>
        <end position="837"/>
    </location>
</feature>
<dbReference type="InterPro" id="IPR014756">
    <property type="entry name" value="Ig_E-set"/>
</dbReference>
<dbReference type="InterPro" id="IPR013783">
    <property type="entry name" value="Ig-like_fold"/>
</dbReference>
<dbReference type="SUPFAM" id="SSF82171">
    <property type="entry name" value="DPP6 N-terminal domain-like"/>
    <property type="match status" value="1"/>
</dbReference>
<dbReference type="SUPFAM" id="SSF81296">
    <property type="entry name" value="E set domains"/>
    <property type="match status" value="1"/>
</dbReference>
<dbReference type="Pfam" id="PF01833">
    <property type="entry name" value="TIG"/>
    <property type="match status" value="1"/>
</dbReference>
<keyword evidence="1" id="KW-0732">Signal</keyword>
<evidence type="ECO:0000313" key="3">
    <source>
        <dbReference type="EMBL" id="GFE84087.1"/>
    </source>
</evidence>
<keyword evidence="4" id="KW-1185">Reference proteome</keyword>
<dbReference type="Proteomes" id="UP000445000">
    <property type="component" value="Unassembled WGS sequence"/>
</dbReference>
<protein>
    <recommendedName>
        <fullName evidence="2">IPT/TIG domain-containing protein</fullName>
    </recommendedName>
</protein>
<dbReference type="Gene3D" id="2.60.40.10">
    <property type="entry name" value="Immunoglobulins"/>
    <property type="match status" value="1"/>
</dbReference>
<gene>
    <name evidence="3" type="ORF">GCM10011487_60870</name>
</gene>
<name>A0A829YL41_9GAMM</name>